<proteinExistence type="predicted"/>
<dbReference type="EMBL" id="JARKHS020005973">
    <property type="protein sequence ID" value="KAK8783024.1"/>
    <property type="molecule type" value="Genomic_DNA"/>
</dbReference>
<keyword evidence="3" id="KW-1185">Reference proteome</keyword>
<comment type="caution">
    <text evidence="2">The sequence shown here is derived from an EMBL/GenBank/DDBJ whole genome shotgun (WGS) entry which is preliminary data.</text>
</comment>
<feature type="transmembrane region" description="Helical" evidence="1">
    <location>
        <begin position="74"/>
        <end position="96"/>
    </location>
</feature>
<evidence type="ECO:0000313" key="2">
    <source>
        <dbReference type="EMBL" id="KAK8783024.1"/>
    </source>
</evidence>
<keyword evidence="1" id="KW-1133">Transmembrane helix</keyword>
<dbReference type="AlphaFoldDB" id="A0AAQ4F786"/>
<accession>A0AAQ4F786</accession>
<evidence type="ECO:0000256" key="1">
    <source>
        <dbReference type="SAM" id="Phobius"/>
    </source>
</evidence>
<protein>
    <submittedName>
        <fullName evidence="2">Uncharacterized protein</fullName>
    </submittedName>
</protein>
<gene>
    <name evidence="2" type="ORF">V5799_015638</name>
</gene>
<name>A0AAQ4F786_AMBAM</name>
<keyword evidence="1" id="KW-0472">Membrane</keyword>
<evidence type="ECO:0000313" key="3">
    <source>
        <dbReference type="Proteomes" id="UP001321473"/>
    </source>
</evidence>
<sequence>MYCLKEVKQEVVIFLNVEVSYVENVEKRKAYSGYLFRKMNVYLSVVGADATVKLAPRGYFSPEFFVRLVNRLSVFLVLVMTVMLAWFVGFLAYWYYWSQWEAPPAAVGGGLGDTTLAGAHDD</sequence>
<organism evidence="2 3">
    <name type="scientific">Amblyomma americanum</name>
    <name type="common">Lone star tick</name>
    <dbReference type="NCBI Taxonomy" id="6943"/>
    <lineage>
        <taxon>Eukaryota</taxon>
        <taxon>Metazoa</taxon>
        <taxon>Ecdysozoa</taxon>
        <taxon>Arthropoda</taxon>
        <taxon>Chelicerata</taxon>
        <taxon>Arachnida</taxon>
        <taxon>Acari</taxon>
        <taxon>Parasitiformes</taxon>
        <taxon>Ixodida</taxon>
        <taxon>Ixodoidea</taxon>
        <taxon>Ixodidae</taxon>
        <taxon>Amblyomminae</taxon>
        <taxon>Amblyomma</taxon>
    </lineage>
</organism>
<dbReference type="Proteomes" id="UP001321473">
    <property type="component" value="Unassembled WGS sequence"/>
</dbReference>
<keyword evidence="1" id="KW-0812">Transmembrane</keyword>
<reference evidence="2 3" key="1">
    <citation type="journal article" date="2023" name="Arcadia Sci">
        <title>De novo assembly of a long-read Amblyomma americanum tick genome.</title>
        <authorList>
            <person name="Chou S."/>
            <person name="Poskanzer K.E."/>
            <person name="Rollins M."/>
            <person name="Thuy-Boun P.S."/>
        </authorList>
    </citation>
    <scope>NUCLEOTIDE SEQUENCE [LARGE SCALE GENOMIC DNA]</scope>
    <source>
        <strain evidence="2">F_SG_1</strain>
        <tissue evidence="2">Salivary glands</tissue>
    </source>
</reference>